<dbReference type="InterPro" id="IPR027417">
    <property type="entry name" value="P-loop_NTPase"/>
</dbReference>
<organism evidence="8 9">
    <name type="scientific">Oleispira antarctica RB-8</name>
    <dbReference type="NCBI Taxonomy" id="698738"/>
    <lineage>
        <taxon>Bacteria</taxon>
        <taxon>Pseudomonadati</taxon>
        <taxon>Pseudomonadota</taxon>
        <taxon>Gammaproteobacteria</taxon>
        <taxon>Oceanospirillales</taxon>
        <taxon>Oceanospirillaceae</taxon>
        <taxon>Oleispira</taxon>
    </lineage>
</organism>
<evidence type="ECO:0000313" key="9">
    <source>
        <dbReference type="Proteomes" id="UP000032749"/>
    </source>
</evidence>
<comment type="catalytic activity">
    <reaction evidence="6">
        <text>ATP + H2O = ADP + phosphate + H(+)</text>
        <dbReference type="Rhea" id="RHEA:13065"/>
        <dbReference type="ChEBI" id="CHEBI:15377"/>
        <dbReference type="ChEBI" id="CHEBI:15378"/>
        <dbReference type="ChEBI" id="CHEBI:30616"/>
        <dbReference type="ChEBI" id="CHEBI:43474"/>
        <dbReference type="ChEBI" id="CHEBI:456216"/>
        <dbReference type="EC" id="5.6.2.3"/>
    </reaction>
</comment>
<dbReference type="HOGENOM" id="CLU_012117_4_1_6"/>
<keyword evidence="6" id="KW-0479">Metal-binding</keyword>
<dbReference type="EMBL" id="FO203512">
    <property type="protein sequence ID" value="CCK76251.1"/>
    <property type="molecule type" value="Genomic_DNA"/>
</dbReference>
<keyword evidence="6 8" id="KW-0347">Helicase</keyword>
<dbReference type="EC" id="5.6.2.3" evidence="6"/>
<dbReference type="GO" id="GO:0016887">
    <property type="term" value="F:ATP hydrolysis activity"/>
    <property type="evidence" value="ECO:0007669"/>
    <property type="project" value="RHEA"/>
</dbReference>
<dbReference type="Proteomes" id="UP000032749">
    <property type="component" value="Chromosome"/>
</dbReference>
<keyword evidence="2 6" id="KW-0547">Nucleotide-binding</keyword>
<evidence type="ECO:0000256" key="3">
    <source>
        <dbReference type="ARBA" id="ARBA00022801"/>
    </source>
</evidence>
<sequence>MLSQKSKDEIQALYRKLVEKMKLTPRMGQRVMIAEIAKSLGAIVEDDSEERCNDAGIVVVEAGTGTGKTLAYLTATLPMAMAAEKKLLISTATIALQEQILDKDIPAFRENSGIPFKFALAKGRGRYLCLVKLDKALQQMSGLLSTVDLFDQAPEAADQALYEDLLSSYGRGDWNGDKDRLGYEIEPSQWRHLTATHRECSNRRCEQFQNCAFYKARGELDTADIIIANHDLVLSDLVLGGGAVLPAPEKLIYVFDEGHHLADKALNHFKVEIGVRAQRQWLKQLEKALEQLITQGGIPSSMMHSIHTAPEQIAECQQALTFLWPMVQEMLGEAERLRFEFGRIPEELKGLLQNLKTPLQPLLQCLDKLNEALQKSLDPKEEGEFERSVAESFQAPIGILFSRSEILWDGLIWLLAEEAADVTPYARWMSKTAYGEDWDIQLCVSPIRVAEQLRKSLWWRCYGAVVTSATLTSLNTFNQIAIETGLPKWANFQKVVSPFDYPNIGTIRVPKLQHDPKAEGYQEEINNWLRDNINLKEGSLVLFSSRAQMKACNDVLYPEWRDELLVQGFLPKSEIVKRHQEKIDEGKGGVIFGLASFAEGIDLPGNYLTHVVIVKIPFAVPDDPLQAATSEWMESQGRNPFMELTLPAASVRLVQAAGRLIRKEDDVGVISILDKRIVSSRYGRLLLDALPPFKRQLH</sequence>
<dbReference type="SMART" id="SM00491">
    <property type="entry name" value="HELICc2"/>
    <property type="match status" value="1"/>
</dbReference>
<dbReference type="PANTHER" id="PTHR11472:SF59">
    <property type="entry name" value="ATP-DEPENDENT DNA HELICASE DING"/>
    <property type="match status" value="1"/>
</dbReference>
<dbReference type="KEGG" id="oai:OLEAN_C20750"/>
<keyword evidence="9" id="KW-1185">Reference proteome</keyword>
<dbReference type="Pfam" id="PF13307">
    <property type="entry name" value="Helicase_C_2"/>
    <property type="match status" value="1"/>
</dbReference>
<evidence type="ECO:0000313" key="8">
    <source>
        <dbReference type="EMBL" id="CCK76251.1"/>
    </source>
</evidence>
<feature type="binding site" evidence="6">
    <location>
        <position position="205"/>
    </location>
    <ligand>
        <name>[4Fe-4S] cluster</name>
        <dbReference type="ChEBI" id="CHEBI:49883"/>
    </ligand>
</feature>
<reference evidence="8 9" key="1">
    <citation type="journal article" date="2013" name="Nat. Commun.">
        <title>Genome sequence and functional genomic analysis of the oil-degrading bacterium Oleispira antarctica.</title>
        <authorList>
            <person name="Kube M."/>
            <person name="Chernikova T.N."/>
            <person name="Al-Ramahi Y."/>
            <person name="Beloqui A."/>
            <person name="Lopez-Cortez N."/>
            <person name="Guazzaroni M.E."/>
            <person name="Heipieper H.J."/>
            <person name="Klages S."/>
            <person name="Kotsyurbenko O.R."/>
            <person name="Langer I."/>
            <person name="Nechitaylo T.Y."/>
            <person name="Lunsdorf H."/>
            <person name="Fernandez M."/>
            <person name="Juarez S."/>
            <person name="Ciordia S."/>
            <person name="Singer A."/>
            <person name="Kagan O."/>
            <person name="Egorova O."/>
            <person name="Petit P.A."/>
            <person name="Stogios P."/>
            <person name="Kim Y."/>
            <person name="Tchigvintsev A."/>
            <person name="Flick R."/>
            <person name="Denaro R."/>
            <person name="Genovese M."/>
            <person name="Albar J.P."/>
            <person name="Reva O.N."/>
            <person name="Martinez-Gomariz M."/>
            <person name="Tran H."/>
            <person name="Ferrer M."/>
            <person name="Savchenko A."/>
            <person name="Yakunin A.F."/>
            <person name="Yakimov M.M."/>
            <person name="Golyshina O.V."/>
            <person name="Reinhardt R."/>
            <person name="Golyshin P.N."/>
        </authorList>
    </citation>
    <scope>NUCLEOTIDE SEQUENCE [LARGE SCALE GENOMIC DNA]</scope>
</reference>
<dbReference type="GO" id="GO:0046872">
    <property type="term" value="F:metal ion binding"/>
    <property type="evidence" value="ECO:0007669"/>
    <property type="project" value="UniProtKB-KW"/>
</dbReference>
<keyword evidence="1 6" id="KW-0004">4Fe-4S</keyword>
<feature type="binding site" evidence="6">
    <location>
        <position position="129"/>
    </location>
    <ligand>
        <name>[4Fe-4S] cluster</name>
        <dbReference type="ChEBI" id="CHEBI:49883"/>
    </ligand>
</feature>
<dbReference type="AlphaFoldDB" id="R4YMN8"/>
<name>R4YMN8_OLEAN</name>
<protein>
    <recommendedName>
        <fullName evidence="6">ATP-dependent DNA helicase DinG</fullName>
        <ecNumber evidence="6">5.6.2.3</ecNumber>
    </recommendedName>
    <alternativeName>
        <fullName evidence="6">DNA 5'-3' helicase DinG</fullName>
    </alternativeName>
</protein>
<dbReference type="GO" id="GO:0005524">
    <property type="term" value="F:ATP binding"/>
    <property type="evidence" value="ECO:0007669"/>
    <property type="project" value="UniProtKB-UniRule"/>
</dbReference>
<dbReference type="GO" id="GO:0003677">
    <property type="term" value="F:DNA binding"/>
    <property type="evidence" value="ECO:0007669"/>
    <property type="project" value="UniProtKB-UniRule"/>
</dbReference>
<dbReference type="GO" id="GO:0006281">
    <property type="term" value="P:DNA repair"/>
    <property type="evidence" value="ECO:0007669"/>
    <property type="project" value="TreeGrafter"/>
</dbReference>
<comment type="similarity">
    <text evidence="6">Belongs to the helicase family. DinG subfamily. Type 1 sub-subfamily.</text>
</comment>
<dbReference type="SUPFAM" id="SSF52540">
    <property type="entry name" value="P-loop containing nucleoside triphosphate hydrolases"/>
    <property type="match status" value="1"/>
</dbReference>
<keyword evidence="6" id="KW-0411">Iron-sulfur</keyword>
<evidence type="ECO:0000256" key="1">
    <source>
        <dbReference type="ARBA" id="ARBA00022485"/>
    </source>
</evidence>
<dbReference type="InterPro" id="IPR006555">
    <property type="entry name" value="ATP-dep_Helicase_C"/>
</dbReference>
<keyword evidence="4 6" id="KW-0067">ATP-binding</keyword>
<comment type="function">
    <text evidence="6">DNA-dependent ATPase and 5'-3' DNA helicase. Unwinds D-loops, R-loops, forked DNA and G-quadruplex DNA.</text>
</comment>
<dbReference type="GO" id="GO:0033677">
    <property type="term" value="F:DNA/RNA helicase activity"/>
    <property type="evidence" value="ECO:0007669"/>
    <property type="project" value="TreeGrafter"/>
</dbReference>
<dbReference type="PATRIC" id="fig|698738.3.peg.2148"/>
<feature type="domain" description="Helicase ATP-binding" evidence="7">
    <location>
        <begin position="15"/>
        <end position="309"/>
    </location>
</feature>
<dbReference type="PROSITE" id="PS51193">
    <property type="entry name" value="HELICASE_ATP_BIND_2"/>
    <property type="match status" value="1"/>
</dbReference>
<dbReference type="InterPro" id="IPR039000">
    <property type="entry name" value="DinG_proteobact"/>
</dbReference>
<dbReference type="OrthoDB" id="9805194at2"/>
<dbReference type="InterPro" id="IPR045028">
    <property type="entry name" value="DinG/Rad3-like"/>
</dbReference>
<dbReference type="STRING" id="698738.OLEAN_C20750"/>
<gene>
    <name evidence="6" type="primary">dinG</name>
    <name evidence="8" type="ORF">OLEAN_C20750</name>
</gene>
<evidence type="ECO:0000256" key="2">
    <source>
        <dbReference type="ARBA" id="ARBA00022741"/>
    </source>
</evidence>
<keyword evidence="6" id="KW-0413">Isomerase</keyword>
<evidence type="ECO:0000256" key="6">
    <source>
        <dbReference type="HAMAP-Rule" id="MF_02205"/>
    </source>
</evidence>
<comment type="cofactor">
    <cofactor evidence="6">
        <name>[4Fe-4S] cluster</name>
        <dbReference type="ChEBI" id="CHEBI:49883"/>
    </cofactor>
    <text evidence="6">Binds 1 [4Fe-4S] cluster.</text>
</comment>
<keyword evidence="6" id="KW-0408">Iron</keyword>
<dbReference type="PANTHER" id="PTHR11472">
    <property type="entry name" value="DNA REPAIR DEAD HELICASE RAD3/XP-D SUBFAMILY MEMBER"/>
    <property type="match status" value="1"/>
</dbReference>
<dbReference type="GO" id="GO:0043139">
    <property type="term" value="F:5'-3' DNA helicase activity"/>
    <property type="evidence" value="ECO:0007669"/>
    <property type="project" value="UniProtKB-UniRule"/>
</dbReference>
<feature type="binding site" evidence="6">
    <location>
        <position position="211"/>
    </location>
    <ligand>
        <name>[4Fe-4S] cluster</name>
        <dbReference type="ChEBI" id="CHEBI:49883"/>
    </ligand>
</feature>
<accession>R4YMN8</accession>
<evidence type="ECO:0000256" key="4">
    <source>
        <dbReference type="ARBA" id="ARBA00022840"/>
    </source>
</evidence>
<evidence type="ECO:0000259" key="7">
    <source>
        <dbReference type="PROSITE" id="PS51193"/>
    </source>
</evidence>
<feature type="binding site" evidence="6">
    <location>
        <position position="200"/>
    </location>
    <ligand>
        <name>[4Fe-4S] cluster</name>
        <dbReference type="ChEBI" id="CHEBI:49883"/>
    </ligand>
</feature>
<dbReference type="NCBIfam" id="NF008729">
    <property type="entry name" value="PRK11747.1"/>
    <property type="match status" value="1"/>
</dbReference>
<proteinExistence type="inferred from homology"/>
<dbReference type="GO" id="GO:0051539">
    <property type="term" value="F:4 iron, 4 sulfur cluster binding"/>
    <property type="evidence" value="ECO:0007669"/>
    <property type="project" value="UniProtKB-UniRule"/>
</dbReference>
<dbReference type="InterPro" id="IPR014013">
    <property type="entry name" value="Helic_SF1/SF2_ATP-bd_DinG/Rad3"/>
</dbReference>
<dbReference type="HAMAP" id="MF_02205">
    <property type="entry name" value="DinG_proteobact"/>
    <property type="match status" value="1"/>
</dbReference>
<dbReference type="Gene3D" id="3.40.50.300">
    <property type="entry name" value="P-loop containing nucleotide triphosphate hydrolases"/>
    <property type="match status" value="2"/>
</dbReference>
<evidence type="ECO:0000256" key="5">
    <source>
        <dbReference type="ARBA" id="ARBA00023125"/>
    </source>
</evidence>
<keyword evidence="5 6" id="KW-0238">DNA-binding</keyword>
<dbReference type="GO" id="GO:0009432">
    <property type="term" value="P:SOS response"/>
    <property type="evidence" value="ECO:0007669"/>
    <property type="project" value="TreeGrafter"/>
</dbReference>
<keyword evidence="3 6" id="KW-0378">Hydrolase</keyword>